<evidence type="ECO:0000256" key="7">
    <source>
        <dbReference type="ARBA" id="ARBA00023136"/>
    </source>
</evidence>
<dbReference type="FunCoup" id="H2Z7P6">
    <property type="interactions" value="59"/>
</dbReference>
<dbReference type="OMA" id="CFCLKRG"/>
<dbReference type="AlphaFoldDB" id="H2Z7P6"/>
<dbReference type="GO" id="GO:0015031">
    <property type="term" value="P:protein transport"/>
    <property type="evidence" value="ECO:0007669"/>
    <property type="project" value="UniProtKB-KW"/>
</dbReference>
<keyword evidence="5" id="KW-0967">Endosome</keyword>
<evidence type="ECO:0000256" key="6">
    <source>
        <dbReference type="ARBA" id="ARBA00022927"/>
    </source>
</evidence>
<comment type="similarity">
    <text evidence="3">Belongs to the MVB12 family.</text>
</comment>
<dbReference type="InterPro" id="IPR018798">
    <property type="entry name" value="MVB12A/B"/>
</dbReference>
<dbReference type="GO" id="GO:0031902">
    <property type="term" value="C:late endosome membrane"/>
    <property type="evidence" value="ECO:0007669"/>
    <property type="project" value="UniProtKB-SubCell"/>
</dbReference>
<dbReference type="Ensembl" id="ENSCSAVT00000013764.1">
    <property type="protein sequence ID" value="ENSCSAVP00000013608.1"/>
    <property type="gene ID" value="ENSCSAVG00000007979.1"/>
</dbReference>
<organism evidence="10 11">
    <name type="scientific">Ciona savignyi</name>
    <name type="common">Pacific transparent sea squirt</name>
    <dbReference type="NCBI Taxonomy" id="51511"/>
    <lineage>
        <taxon>Eukaryota</taxon>
        <taxon>Metazoa</taxon>
        <taxon>Chordata</taxon>
        <taxon>Tunicata</taxon>
        <taxon>Ascidiacea</taxon>
        <taxon>Phlebobranchia</taxon>
        <taxon>Cionidae</taxon>
        <taxon>Ciona</taxon>
    </lineage>
</organism>
<comment type="subcellular location">
    <subcellularLocation>
        <location evidence="2">Endosome membrane</location>
        <topology evidence="2">Peripheral membrane protein</topology>
    </subcellularLocation>
    <subcellularLocation>
        <location evidence="1">Late endosome membrane</location>
    </subcellularLocation>
</comment>
<dbReference type="InterPro" id="IPR040297">
    <property type="entry name" value="MVB12B"/>
</dbReference>
<dbReference type="PROSITE" id="PS51498">
    <property type="entry name" value="MABP"/>
    <property type="match status" value="1"/>
</dbReference>
<keyword evidence="11" id="KW-1185">Reference proteome</keyword>
<keyword evidence="7" id="KW-0472">Membrane</keyword>
<reference evidence="10" key="2">
    <citation type="submission" date="2025-08" db="UniProtKB">
        <authorList>
            <consortium name="Ensembl"/>
        </authorList>
    </citation>
    <scope>IDENTIFICATION</scope>
</reference>
<evidence type="ECO:0000313" key="10">
    <source>
        <dbReference type="Ensembl" id="ENSCSAVP00000013608.1"/>
    </source>
</evidence>
<dbReference type="PANTHER" id="PTHR31547:SF1">
    <property type="entry name" value="MULTIVESICULAR BODY SUBUNIT 12B"/>
    <property type="match status" value="1"/>
</dbReference>
<evidence type="ECO:0000259" key="9">
    <source>
        <dbReference type="PROSITE" id="PS51498"/>
    </source>
</evidence>
<comment type="function">
    <text evidence="8">Component of the ESCRT-I complex, a regulator of vesicular trafficking process. Required for the sorting of endocytic ubiquitinated cargos into multivesicular bodies.</text>
</comment>
<dbReference type="PANTHER" id="PTHR31547">
    <property type="entry name" value="MULTIVESICULAR BODY SUBUNIT 12B"/>
    <property type="match status" value="1"/>
</dbReference>
<evidence type="ECO:0000256" key="1">
    <source>
        <dbReference type="ARBA" id="ARBA00004414"/>
    </source>
</evidence>
<feature type="domain" description="MABP" evidence="9">
    <location>
        <begin position="3"/>
        <end position="147"/>
    </location>
</feature>
<evidence type="ECO:0000256" key="5">
    <source>
        <dbReference type="ARBA" id="ARBA00022753"/>
    </source>
</evidence>
<evidence type="ECO:0000256" key="8">
    <source>
        <dbReference type="ARBA" id="ARBA00053101"/>
    </source>
</evidence>
<dbReference type="HOGENOM" id="CLU_064823_1_0_1"/>
<dbReference type="Pfam" id="PF10240">
    <property type="entry name" value="DUF2464"/>
    <property type="match status" value="1"/>
</dbReference>
<dbReference type="GeneTree" id="ENSGT00940000155945"/>
<evidence type="ECO:0000256" key="3">
    <source>
        <dbReference type="ARBA" id="ARBA00010432"/>
    </source>
</evidence>
<dbReference type="GO" id="GO:0000813">
    <property type="term" value="C:ESCRT I complex"/>
    <property type="evidence" value="ECO:0007669"/>
    <property type="project" value="InterPro"/>
</dbReference>
<reference evidence="10" key="3">
    <citation type="submission" date="2025-09" db="UniProtKB">
        <authorList>
            <consortium name="Ensembl"/>
        </authorList>
    </citation>
    <scope>IDENTIFICATION</scope>
</reference>
<dbReference type="STRING" id="51511.ENSCSAVP00000013608"/>
<dbReference type="eggNOG" id="KOG4000">
    <property type="taxonomic scope" value="Eukaryota"/>
</dbReference>
<dbReference type="InterPro" id="IPR023341">
    <property type="entry name" value="MABP"/>
</dbReference>
<sequence length="247" mass="27970">MNQQPITNVCIVAEKNNCPPRYEILDRTIENEDADFWKDGLFKSKVRRYICFTRTIPSNQLNQVITDMALVGAKDPIPNGYTAIKETSDTREQALKKHTLCVRYIVKTATSSAISDIMLCRDNYYKEKMYTLIGELNGIYVAFKLSAISQSHTRPAPPPPVQMTHVTPGNAPSPVYNNTAKLNTSQLHNPVSGIDGIEWKLHDRLLKLKTTSPKVETLENIEIRTRSEVVELCAYDFSQEKTILYSS</sequence>
<dbReference type="Proteomes" id="UP000007875">
    <property type="component" value="Unassembled WGS sequence"/>
</dbReference>
<dbReference type="InParanoid" id="H2Z7P6"/>
<keyword evidence="4" id="KW-0813">Transport</keyword>
<protein>
    <recommendedName>
        <fullName evidence="9">MABP domain-containing protein</fullName>
    </recommendedName>
</protein>
<evidence type="ECO:0000256" key="2">
    <source>
        <dbReference type="ARBA" id="ARBA00004481"/>
    </source>
</evidence>
<keyword evidence="6" id="KW-0653">Protein transport</keyword>
<dbReference type="Gene3D" id="2.100.10.50">
    <property type="match status" value="1"/>
</dbReference>
<evidence type="ECO:0000256" key="4">
    <source>
        <dbReference type="ARBA" id="ARBA00022448"/>
    </source>
</evidence>
<name>H2Z7P6_CIOSA</name>
<reference evidence="11" key="1">
    <citation type="submission" date="2003-08" db="EMBL/GenBank/DDBJ databases">
        <authorList>
            <person name="Birren B."/>
            <person name="Nusbaum C."/>
            <person name="Abebe A."/>
            <person name="Abouelleil A."/>
            <person name="Adekoya E."/>
            <person name="Ait-zahra M."/>
            <person name="Allen N."/>
            <person name="Allen T."/>
            <person name="An P."/>
            <person name="Anderson M."/>
            <person name="Anderson S."/>
            <person name="Arachchi H."/>
            <person name="Armbruster J."/>
            <person name="Bachantsang P."/>
            <person name="Baldwin J."/>
            <person name="Barry A."/>
            <person name="Bayul T."/>
            <person name="Blitshsteyn B."/>
            <person name="Bloom T."/>
            <person name="Blye J."/>
            <person name="Boguslavskiy L."/>
            <person name="Borowsky M."/>
            <person name="Boukhgalter B."/>
            <person name="Brunache A."/>
            <person name="Butler J."/>
            <person name="Calixte N."/>
            <person name="Calvo S."/>
            <person name="Camarata J."/>
            <person name="Campo K."/>
            <person name="Chang J."/>
            <person name="Cheshatsang Y."/>
            <person name="Citroen M."/>
            <person name="Collymore A."/>
            <person name="Considine T."/>
            <person name="Cook A."/>
            <person name="Cooke P."/>
            <person name="Corum B."/>
            <person name="Cuomo C."/>
            <person name="David R."/>
            <person name="Dawoe T."/>
            <person name="Degray S."/>
            <person name="Dodge S."/>
            <person name="Dooley K."/>
            <person name="Dorje P."/>
            <person name="Dorjee K."/>
            <person name="Dorris L."/>
            <person name="Duffey N."/>
            <person name="Dupes A."/>
            <person name="Elkins T."/>
            <person name="Engels R."/>
            <person name="Erickson J."/>
            <person name="Farina A."/>
            <person name="Faro S."/>
            <person name="Ferreira P."/>
            <person name="Fischer H."/>
            <person name="Fitzgerald M."/>
            <person name="Foley K."/>
            <person name="Gage D."/>
            <person name="Galagan J."/>
            <person name="Gearin G."/>
            <person name="Gnerre S."/>
            <person name="Gnirke A."/>
            <person name="Goyette A."/>
            <person name="Graham J."/>
            <person name="Grandbois E."/>
            <person name="Gyaltsen K."/>
            <person name="Hafez N."/>
            <person name="Hagopian D."/>
            <person name="Hagos B."/>
            <person name="Hall J."/>
            <person name="Hatcher B."/>
            <person name="Heller A."/>
            <person name="Higgins H."/>
            <person name="Honan T."/>
            <person name="Horn A."/>
            <person name="Houde N."/>
            <person name="Hughes L."/>
            <person name="Hulme W."/>
            <person name="Husby E."/>
            <person name="Iliev I."/>
            <person name="Jaffe D."/>
            <person name="Jones C."/>
            <person name="Kamal M."/>
            <person name="Kamat A."/>
            <person name="Kamvysselis M."/>
            <person name="Karlsson E."/>
            <person name="Kells C."/>
            <person name="Kieu A."/>
            <person name="Kisner P."/>
            <person name="Kodira C."/>
            <person name="Kulbokas E."/>
            <person name="Labutti K."/>
            <person name="Lama D."/>
            <person name="Landers T."/>
            <person name="Leger J."/>
            <person name="Levine S."/>
            <person name="Lewis D."/>
            <person name="Lewis T."/>
            <person name="Lindblad-toh K."/>
            <person name="Liu X."/>
            <person name="Lokyitsang T."/>
            <person name="Lokyitsang Y."/>
            <person name="Lucien O."/>
            <person name="Lui A."/>
            <person name="Ma L.J."/>
            <person name="Mabbitt R."/>
            <person name="Macdonald J."/>
            <person name="Maclean C."/>
            <person name="Major J."/>
            <person name="Manning J."/>
            <person name="Marabella R."/>
            <person name="Maru K."/>
            <person name="Matthews C."/>
            <person name="Mauceli E."/>
            <person name="Mccarthy M."/>
            <person name="Mcdonough S."/>
            <person name="Mcghee T."/>
            <person name="Meldrim J."/>
            <person name="Meneus L."/>
            <person name="Mesirov J."/>
            <person name="Mihalev A."/>
            <person name="Mihova T."/>
            <person name="Mikkelsen T."/>
            <person name="Mlenga V."/>
            <person name="Moru K."/>
            <person name="Mozes J."/>
            <person name="Mulrain L."/>
            <person name="Munson G."/>
            <person name="Naylor J."/>
            <person name="Newes C."/>
            <person name="Nguyen C."/>
            <person name="Nguyen N."/>
            <person name="Nguyen T."/>
            <person name="Nicol R."/>
            <person name="Nielsen C."/>
            <person name="Nizzari M."/>
            <person name="Norbu C."/>
            <person name="Norbu N."/>
            <person name="O'donnell P."/>
            <person name="Okoawo O."/>
            <person name="O'leary S."/>
            <person name="Omotosho B."/>
            <person name="O'neill K."/>
            <person name="Osman S."/>
            <person name="Parker S."/>
            <person name="Perrin D."/>
            <person name="Phunkhang P."/>
            <person name="Piqani B."/>
            <person name="Purcell S."/>
            <person name="Rachupka T."/>
            <person name="Ramasamy U."/>
            <person name="Rameau R."/>
            <person name="Ray V."/>
            <person name="Raymond C."/>
            <person name="Retta R."/>
            <person name="Richardson S."/>
            <person name="Rise C."/>
            <person name="Rodriguez J."/>
            <person name="Rogers J."/>
            <person name="Rogov P."/>
            <person name="Rutman M."/>
            <person name="Schupbach R."/>
            <person name="Seaman C."/>
            <person name="Settipalli S."/>
            <person name="Sharpe T."/>
            <person name="Sheridan J."/>
            <person name="Sherpa N."/>
            <person name="Shi J."/>
            <person name="Smirnov S."/>
            <person name="Smith C."/>
            <person name="Sougnez C."/>
            <person name="Spencer B."/>
            <person name="Stalker J."/>
            <person name="Stange-thomann N."/>
            <person name="Stavropoulos S."/>
            <person name="Stetson K."/>
            <person name="Stone C."/>
            <person name="Stone S."/>
            <person name="Stubbs M."/>
            <person name="Talamas J."/>
            <person name="Tchuinga P."/>
            <person name="Tenzing P."/>
            <person name="Tesfaye S."/>
            <person name="Theodore J."/>
            <person name="Thoulutsang Y."/>
            <person name="Topham K."/>
            <person name="Towey S."/>
            <person name="Tsamla T."/>
            <person name="Tsomo N."/>
            <person name="Vallee D."/>
            <person name="Vassiliev H."/>
            <person name="Venkataraman V."/>
            <person name="Vinson J."/>
            <person name="Vo A."/>
            <person name="Wade C."/>
            <person name="Wang S."/>
            <person name="Wangchuk T."/>
            <person name="Wangdi T."/>
            <person name="Whittaker C."/>
            <person name="Wilkinson J."/>
            <person name="Wu Y."/>
            <person name="Wyman D."/>
            <person name="Yadav S."/>
            <person name="Yang S."/>
            <person name="Yang X."/>
            <person name="Yeager S."/>
            <person name="Yee E."/>
            <person name="Young G."/>
            <person name="Zainoun J."/>
            <person name="Zembeck L."/>
            <person name="Zimmer A."/>
            <person name="Zody M."/>
            <person name="Lander E."/>
        </authorList>
    </citation>
    <scope>NUCLEOTIDE SEQUENCE [LARGE SCALE GENOMIC DNA]</scope>
</reference>
<accession>H2Z7P6</accession>
<evidence type="ECO:0000313" key="11">
    <source>
        <dbReference type="Proteomes" id="UP000007875"/>
    </source>
</evidence>
<dbReference type="FunFam" id="2.100.10.50:FF:000002">
    <property type="entry name" value="Multivesicular body subunit 12B"/>
    <property type="match status" value="1"/>
</dbReference>
<proteinExistence type="inferred from homology"/>
<dbReference type="GO" id="GO:0046755">
    <property type="term" value="P:viral budding"/>
    <property type="evidence" value="ECO:0007669"/>
    <property type="project" value="TreeGrafter"/>
</dbReference>
<dbReference type="GO" id="GO:0042058">
    <property type="term" value="P:regulation of epidermal growth factor receptor signaling pathway"/>
    <property type="evidence" value="ECO:0007669"/>
    <property type="project" value="TreeGrafter"/>
</dbReference>
<dbReference type="GO" id="GO:0019075">
    <property type="term" value="P:virus maturation"/>
    <property type="evidence" value="ECO:0007669"/>
    <property type="project" value="TreeGrafter"/>
</dbReference>